<dbReference type="GO" id="GO:0016787">
    <property type="term" value="F:hydrolase activity"/>
    <property type="evidence" value="ECO:0007669"/>
    <property type="project" value="UniProtKB-KW"/>
</dbReference>
<gene>
    <name evidence="4" type="ORF">NQ502_09510</name>
</gene>
<protein>
    <submittedName>
        <fullName evidence="4">Carbon-nitrogen hydrolase family protein</fullName>
    </submittedName>
</protein>
<dbReference type="CDD" id="cd07572">
    <property type="entry name" value="nit"/>
    <property type="match status" value="1"/>
</dbReference>
<accession>A0ABY5VLQ5</accession>
<dbReference type="InterPro" id="IPR036526">
    <property type="entry name" value="C-N_Hydrolase_sf"/>
</dbReference>
<dbReference type="PROSITE" id="PS50263">
    <property type="entry name" value="CN_HYDROLASE"/>
    <property type="match status" value="1"/>
</dbReference>
<organism evidence="4 5">
    <name type="scientific">Ruminococcus gauvreauii</name>
    <dbReference type="NCBI Taxonomy" id="438033"/>
    <lineage>
        <taxon>Bacteria</taxon>
        <taxon>Bacillati</taxon>
        <taxon>Bacillota</taxon>
        <taxon>Clostridia</taxon>
        <taxon>Eubacteriales</taxon>
        <taxon>Oscillospiraceae</taxon>
        <taxon>Ruminococcus</taxon>
    </lineage>
</organism>
<dbReference type="Proteomes" id="UP001060164">
    <property type="component" value="Chromosome"/>
</dbReference>
<dbReference type="Pfam" id="PF00795">
    <property type="entry name" value="CN_hydrolase"/>
    <property type="match status" value="1"/>
</dbReference>
<dbReference type="PANTHER" id="PTHR23088">
    <property type="entry name" value="NITRILASE-RELATED"/>
    <property type="match status" value="1"/>
</dbReference>
<dbReference type="SUPFAM" id="SSF56317">
    <property type="entry name" value="Carbon-nitrogen hydrolase"/>
    <property type="match status" value="1"/>
</dbReference>
<feature type="domain" description="CN hydrolase" evidence="3">
    <location>
        <begin position="6"/>
        <end position="248"/>
    </location>
</feature>
<keyword evidence="5" id="KW-1185">Reference proteome</keyword>
<dbReference type="Gene3D" id="3.60.110.10">
    <property type="entry name" value="Carbon-nitrogen hydrolase"/>
    <property type="match status" value="1"/>
</dbReference>
<dbReference type="RefSeq" id="WP_044983013.1">
    <property type="nucleotide sequence ID" value="NZ_CABLBR010000004.1"/>
</dbReference>
<dbReference type="InterPro" id="IPR003010">
    <property type="entry name" value="C-N_Hydrolase"/>
</dbReference>
<dbReference type="EMBL" id="CP102290">
    <property type="protein sequence ID" value="UWP61237.1"/>
    <property type="molecule type" value="Genomic_DNA"/>
</dbReference>
<dbReference type="PROSITE" id="PS01227">
    <property type="entry name" value="UPF0012"/>
    <property type="match status" value="1"/>
</dbReference>
<sequence>MRKNSFKAALVQMDSGADERKNMRRAEALLDKAATAGASLVVFPETVDYIGTEMREHAKTVPGQWDQFFSSKSKDYGIYIHGGSITQRNDSGNPYNTSLMFGPDGSCICDYKKLHMFDVEVADGPAYRESDGIEPGNEIVLADTALGCFGLSICYDVRFPELYRIMAGNGATAMIVAANFTRATGQKHWKTLLCARAIENTCYVLACCQCGDKPAFTSHGHSMIISPMGEVLAEGGDEETLVMARIAPDEVANARQQIPSLGNVRGDVYQLTSRNIRIYSKI</sequence>
<dbReference type="InterPro" id="IPR045254">
    <property type="entry name" value="Nit1/2_C-N_Hydrolase"/>
</dbReference>
<keyword evidence="2 4" id="KW-0378">Hydrolase</keyword>
<proteinExistence type="inferred from homology"/>
<dbReference type="InterPro" id="IPR001110">
    <property type="entry name" value="UPF0012_CS"/>
</dbReference>
<evidence type="ECO:0000256" key="2">
    <source>
        <dbReference type="ARBA" id="ARBA00022801"/>
    </source>
</evidence>
<evidence type="ECO:0000313" key="5">
    <source>
        <dbReference type="Proteomes" id="UP001060164"/>
    </source>
</evidence>
<name>A0ABY5VLQ5_9FIRM</name>
<reference evidence="4" key="1">
    <citation type="journal article" date="2022" name="Cell">
        <title>Design, construction, and in vivo augmentation of a complex gut microbiome.</title>
        <authorList>
            <person name="Cheng A.G."/>
            <person name="Ho P.Y."/>
            <person name="Aranda-Diaz A."/>
            <person name="Jain S."/>
            <person name="Yu F.B."/>
            <person name="Meng X."/>
            <person name="Wang M."/>
            <person name="Iakiviak M."/>
            <person name="Nagashima K."/>
            <person name="Zhao A."/>
            <person name="Murugkar P."/>
            <person name="Patil A."/>
            <person name="Atabakhsh K."/>
            <person name="Weakley A."/>
            <person name="Yan J."/>
            <person name="Brumbaugh A.R."/>
            <person name="Higginbottom S."/>
            <person name="Dimas A."/>
            <person name="Shiver A.L."/>
            <person name="Deutschbauer A."/>
            <person name="Neff N."/>
            <person name="Sonnenburg J.L."/>
            <person name="Huang K.C."/>
            <person name="Fischbach M.A."/>
        </authorList>
    </citation>
    <scope>NUCLEOTIDE SEQUENCE</scope>
    <source>
        <strain evidence="4">DSM 19829</strain>
    </source>
</reference>
<evidence type="ECO:0000256" key="1">
    <source>
        <dbReference type="ARBA" id="ARBA00010613"/>
    </source>
</evidence>
<comment type="similarity">
    <text evidence="1">Belongs to the carbon-nitrogen hydrolase superfamily. NIT1/NIT2 family.</text>
</comment>
<evidence type="ECO:0000259" key="3">
    <source>
        <dbReference type="PROSITE" id="PS50263"/>
    </source>
</evidence>
<dbReference type="PANTHER" id="PTHR23088:SF27">
    <property type="entry name" value="DEAMINATED GLUTATHIONE AMIDASE"/>
    <property type="match status" value="1"/>
</dbReference>
<evidence type="ECO:0000313" key="4">
    <source>
        <dbReference type="EMBL" id="UWP61237.1"/>
    </source>
</evidence>